<name>A0A183GVC9_HELPZ</name>
<evidence type="ECO:0000313" key="1">
    <source>
        <dbReference type="EMBL" id="VDP58695.1"/>
    </source>
</evidence>
<keyword evidence="2" id="KW-1185">Reference proteome</keyword>
<evidence type="ECO:0000313" key="3">
    <source>
        <dbReference type="WBParaSite" id="HPBE_0002664901-mRNA-1"/>
    </source>
</evidence>
<gene>
    <name evidence="1" type="ORF">HPBE_LOCUS26649</name>
</gene>
<dbReference type="Proteomes" id="UP000050761">
    <property type="component" value="Unassembled WGS sequence"/>
</dbReference>
<dbReference type="SUPFAM" id="SSF48371">
    <property type="entry name" value="ARM repeat"/>
    <property type="match status" value="1"/>
</dbReference>
<proteinExistence type="predicted"/>
<accession>A0A3P8FV28</accession>
<dbReference type="InterPro" id="IPR016024">
    <property type="entry name" value="ARM-type_fold"/>
</dbReference>
<sequence length="240" mass="27059">MVTKKKARKNADFKKVKLKVGKKLKKTTTTDTAISTKKIVLVSQLLEKSETSDKPLSYRGLSLDELCKQLGHFNKVDALLGTKQLLTSRPDLIQSHLRTLIPSVARLITDCGHDPALNGQLRSLLRVICCVPSHAITAHFTLLVAHLLHALTHNELGVRNFSFSIVGMLLNTYPRLCSNNAELFTTFLKFLQSSRRPAWNSPHFLEIVETFHAVLISWKSSLRYVFLGLVVRCLSFLLFH</sequence>
<accession>A0A183GVC9</accession>
<dbReference type="WBParaSite" id="HPBE_0002664901-mRNA-1">
    <property type="protein sequence ID" value="HPBE_0002664901-mRNA-1"/>
    <property type="gene ID" value="HPBE_0002664901"/>
</dbReference>
<dbReference type="EMBL" id="UZAH01040498">
    <property type="protein sequence ID" value="VDP58695.1"/>
    <property type="molecule type" value="Genomic_DNA"/>
</dbReference>
<dbReference type="GO" id="GO:0071339">
    <property type="term" value="C:MLL1 complex"/>
    <property type="evidence" value="ECO:0007669"/>
    <property type="project" value="TreeGrafter"/>
</dbReference>
<protein>
    <submittedName>
        <fullName evidence="3">Ipi1_N domain-containing protein</fullName>
    </submittedName>
</protein>
<reference evidence="1 2" key="1">
    <citation type="submission" date="2018-11" db="EMBL/GenBank/DDBJ databases">
        <authorList>
            <consortium name="Pathogen Informatics"/>
        </authorList>
    </citation>
    <scope>NUCLEOTIDE SEQUENCE [LARGE SCALE GENOMIC DNA]</scope>
</reference>
<organism evidence="2 3">
    <name type="scientific">Heligmosomoides polygyrus</name>
    <name type="common">Parasitic roundworm</name>
    <dbReference type="NCBI Taxonomy" id="6339"/>
    <lineage>
        <taxon>Eukaryota</taxon>
        <taxon>Metazoa</taxon>
        <taxon>Ecdysozoa</taxon>
        <taxon>Nematoda</taxon>
        <taxon>Chromadorea</taxon>
        <taxon>Rhabditida</taxon>
        <taxon>Rhabditina</taxon>
        <taxon>Rhabditomorpha</taxon>
        <taxon>Strongyloidea</taxon>
        <taxon>Heligmosomidae</taxon>
        <taxon>Heligmosomoides</taxon>
    </lineage>
</organism>
<dbReference type="AlphaFoldDB" id="A0A183GVC9"/>
<dbReference type="PANTHER" id="PTHR16056">
    <property type="entry name" value="REGULATOR OF MICROTUBULE DYNAMICS PROTEIN"/>
    <property type="match status" value="1"/>
</dbReference>
<dbReference type="PANTHER" id="PTHR16056:SF2">
    <property type="entry name" value="TESTIS-EXPRESSED PROTEIN 10"/>
    <property type="match status" value="1"/>
</dbReference>
<dbReference type="OrthoDB" id="361362at2759"/>
<reference evidence="3" key="2">
    <citation type="submission" date="2019-09" db="UniProtKB">
        <authorList>
            <consortium name="WormBaseParasite"/>
        </authorList>
    </citation>
    <scope>IDENTIFICATION</scope>
</reference>
<evidence type="ECO:0000313" key="2">
    <source>
        <dbReference type="Proteomes" id="UP000050761"/>
    </source>
</evidence>